<organism evidence="1 2">
    <name type="scientific">Trifolium pratense</name>
    <name type="common">Red clover</name>
    <dbReference type="NCBI Taxonomy" id="57577"/>
    <lineage>
        <taxon>Eukaryota</taxon>
        <taxon>Viridiplantae</taxon>
        <taxon>Streptophyta</taxon>
        <taxon>Embryophyta</taxon>
        <taxon>Tracheophyta</taxon>
        <taxon>Spermatophyta</taxon>
        <taxon>Magnoliopsida</taxon>
        <taxon>eudicotyledons</taxon>
        <taxon>Gunneridae</taxon>
        <taxon>Pentapetalae</taxon>
        <taxon>rosids</taxon>
        <taxon>fabids</taxon>
        <taxon>Fabales</taxon>
        <taxon>Fabaceae</taxon>
        <taxon>Papilionoideae</taxon>
        <taxon>50 kb inversion clade</taxon>
        <taxon>NPAAA clade</taxon>
        <taxon>Hologalegina</taxon>
        <taxon>IRL clade</taxon>
        <taxon>Trifolieae</taxon>
        <taxon>Trifolium</taxon>
    </lineage>
</organism>
<accession>A0ACB0IJE4</accession>
<evidence type="ECO:0000313" key="2">
    <source>
        <dbReference type="Proteomes" id="UP001177021"/>
    </source>
</evidence>
<sequence length="374" mass="42242">MPNEVKEHMSNLPIILNSNVTDCHTWKGNLNGLYTARDGYHWLNRNDFSDNSTTTVTWSWLWHIPAPEKIKFFLWTALHKALPTKEMLSHRGMLQDNSCLRCNNNIETTIHCLRDCDVVKNVWKSVGYTNNMFYQGVDIYVWLRSGLDSPSTFLFMAAIWLIWCTRNKLCFNNEIVSQFSLRLQIENFALLLRACFLTQQMVTTTKLVKWNALGSTDMILNVDGSSIGNPGASGFGGLIRNSDGAWVHGFSGNIGFSNILHAELMALYHGLLLAWELNIKDLQCYSDSATAIKLITEPVDKWHHYAAIILTIKDIIARDWRVRISHTLREGNACADYLAKLGARNNEVLSIIASPPVGLNLLLLADASGTCFCR</sequence>
<reference evidence="1" key="1">
    <citation type="submission" date="2023-10" db="EMBL/GenBank/DDBJ databases">
        <authorList>
            <person name="Rodriguez Cubillos JULIANA M."/>
            <person name="De Vega J."/>
        </authorList>
    </citation>
    <scope>NUCLEOTIDE SEQUENCE</scope>
</reference>
<evidence type="ECO:0000313" key="1">
    <source>
        <dbReference type="EMBL" id="CAJ2632105.1"/>
    </source>
</evidence>
<name>A0ACB0IJE4_TRIPR</name>
<dbReference type="EMBL" id="CASHSV030000001">
    <property type="protein sequence ID" value="CAJ2632105.1"/>
    <property type="molecule type" value="Genomic_DNA"/>
</dbReference>
<proteinExistence type="predicted"/>
<comment type="caution">
    <text evidence="1">The sequence shown here is derived from an EMBL/GenBank/DDBJ whole genome shotgun (WGS) entry which is preliminary data.</text>
</comment>
<keyword evidence="2" id="KW-1185">Reference proteome</keyword>
<gene>
    <name evidence="1" type="ORF">MILVUS5_LOCUS3476</name>
</gene>
<dbReference type="Proteomes" id="UP001177021">
    <property type="component" value="Unassembled WGS sequence"/>
</dbReference>
<protein>
    <submittedName>
        <fullName evidence="1">Uncharacterized protein</fullName>
    </submittedName>
</protein>